<feature type="transmembrane region" description="Helical" evidence="1">
    <location>
        <begin position="264"/>
        <end position="282"/>
    </location>
</feature>
<dbReference type="EMBL" id="JASATX010000001">
    <property type="protein sequence ID" value="MDI2098041.1"/>
    <property type="molecule type" value="Genomic_DNA"/>
</dbReference>
<evidence type="ECO:0000256" key="1">
    <source>
        <dbReference type="SAM" id="Phobius"/>
    </source>
</evidence>
<protein>
    <recommendedName>
        <fullName evidence="4">Ammonium transporter AmtB-like domain-containing protein</fullName>
    </recommendedName>
</protein>
<gene>
    <name evidence="2" type="ORF">QF206_03540</name>
</gene>
<feature type="transmembrane region" description="Helical" evidence="1">
    <location>
        <begin position="195"/>
        <end position="212"/>
    </location>
</feature>
<dbReference type="AlphaFoldDB" id="A0AAW6T4N0"/>
<feature type="transmembrane region" description="Helical" evidence="1">
    <location>
        <begin position="112"/>
        <end position="133"/>
    </location>
</feature>
<dbReference type="RefSeq" id="WP_281487807.1">
    <property type="nucleotide sequence ID" value="NZ_JASATX010000001.1"/>
</dbReference>
<proteinExistence type="predicted"/>
<evidence type="ECO:0000313" key="2">
    <source>
        <dbReference type="EMBL" id="MDI2098041.1"/>
    </source>
</evidence>
<keyword evidence="1" id="KW-0812">Transmembrane</keyword>
<keyword evidence="1" id="KW-1133">Transmembrane helix</keyword>
<keyword evidence="1" id="KW-0472">Membrane</keyword>
<feature type="transmembrane region" description="Helical" evidence="1">
    <location>
        <begin position="224"/>
        <end position="244"/>
    </location>
</feature>
<accession>A0AAW6T4N0</accession>
<comment type="caution">
    <text evidence="2">The sequence shown here is derived from an EMBL/GenBank/DDBJ whole genome shotgun (WGS) entry which is preliminary data.</text>
</comment>
<feature type="transmembrane region" description="Helical" evidence="1">
    <location>
        <begin position="29"/>
        <end position="49"/>
    </location>
</feature>
<feature type="transmembrane region" description="Helical" evidence="1">
    <location>
        <begin position="83"/>
        <end position="100"/>
    </location>
</feature>
<feature type="transmembrane region" description="Helical" evidence="1">
    <location>
        <begin position="139"/>
        <end position="158"/>
    </location>
</feature>
<organism evidence="2 3">
    <name type="scientific">Ruicaihuangia caeni</name>
    <dbReference type="NCBI Taxonomy" id="3042517"/>
    <lineage>
        <taxon>Bacteria</taxon>
        <taxon>Bacillati</taxon>
        <taxon>Actinomycetota</taxon>
        <taxon>Actinomycetes</taxon>
        <taxon>Micrococcales</taxon>
        <taxon>Microbacteriaceae</taxon>
        <taxon>Ruicaihuangia</taxon>
    </lineage>
</organism>
<sequence length="292" mass="30089">MLLYTLAVAAACAIALERWLQRRFSRRKAVTCAIVWTLAVCLPLAWEFFGLSAELLGLLGTIDVPSLDVELSSLSALSPPSDFAGGLIFALPLGAALLVFSRRSRTRTSVPWWGAAYGAIVVLTMTAAAELVITPALLWLLVGGALTAVSGGVGAAIAELIADRRVTARGIAIGVLAGACGAATATAWLTWQWAIVIGVAGGAIGHLLGKAISRRRTDAESARLGSALVAGPAVAALLLGLFGLGSGLVHTGSPAWFIDQATGVALALAWALGVAWALRLTILRRASEPPPR</sequence>
<evidence type="ECO:0000313" key="3">
    <source>
        <dbReference type="Proteomes" id="UP001321506"/>
    </source>
</evidence>
<reference evidence="2 3" key="1">
    <citation type="submission" date="2023-04" db="EMBL/GenBank/DDBJ databases">
        <title>Klugiella caeni sp. nov. isolated from the sludge of biochemical tank.</title>
        <authorList>
            <person name="Geng K."/>
        </authorList>
    </citation>
    <scope>NUCLEOTIDE SEQUENCE [LARGE SCALE GENOMIC DNA]</scope>
    <source>
        <strain evidence="2 3">YN-L-19</strain>
    </source>
</reference>
<feature type="transmembrane region" description="Helical" evidence="1">
    <location>
        <begin position="170"/>
        <end position="189"/>
    </location>
</feature>
<evidence type="ECO:0008006" key="4">
    <source>
        <dbReference type="Google" id="ProtNLM"/>
    </source>
</evidence>
<name>A0AAW6T4N0_9MICO</name>
<keyword evidence="3" id="KW-1185">Reference proteome</keyword>
<dbReference type="Proteomes" id="UP001321506">
    <property type="component" value="Unassembled WGS sequence"/>
</dbReference>